<keyword evidence="9" id="KW-0548">Nucleotidyltransferase</keyword>
<dbReference type="InterPro" id="IPR030931">
    <property type="entry name" value="Group_II_RT_mat"/>
</dbReference>
<evidence type="ECO:0000313" key="4">
    <source>
        <dbReference type="EMBL" id="NVI48155.1"/>
    </source>
</evidence>
<dbReference type="InterPro" id="IPR013597">
    <property type="entry name" value="Mat_intron_G2"/>
</dbReference>
<dbReference type="GO" id="GO:0003964">
    <property type="term" value="F:RNA-directed DNA polymerase activity"/>
    <property type="evidence" value="ECO:0007669"/>
    <property type="project" value="UniProtKB-KW"/>
</dbReference>
<dbReference type="SUPFAM" id="SSF56672">
    <property type="entry name" value="DNA/RNA polymerases"/>
    <property type="match status" value="1"/>
</dbReference>
<dbReference type="InterPro" id="IPR000477">
    <property type="entry name" value="RT_dom"/>
</dbReference>
<dbReference type="AlphaFoldDB" id="A0A973WAF5"/>
<feature type="domain" description="Reverse transcriptase" evidence="2">
    <location>
        <begin position="49"/>
        <end position="289"/>
    </location>
</feature>
<accession>A0A973WAF5</accession>
<keyword evidence="9" id="KW-0808">Transferase</keyword>
<dbReference type="EC" id="2.7.7.49" evidence="9"/>
<evidence type="ECO:0000313" key="7">
    <source>
        <dbReference type="EMBL" id="NVI50273.1"/>
    </source>
</evidence>
<dbReference type="EMBL" id="JAAOLE020000001">
    <property type="protein sequence ID" value="NVI48155.1"/>
    <property type="molecule type" value="Genomic_DNA"/>
</dbReference>
<dbReference type="RefSeq" id="WP_166208664.1">
    <property type="nucleotide sequence ID" value="NZ_CP088284.1"/>
</dbReference>
<dbReference type="PANTHER" id="PTHR34047">
    <property type="entry name" value="NUCLEAR INTRON MATURASE 1, MITOCHONDRIAL-RELATED"/>
    <property type="match status" value="1"/>
</dbReference>
<evidence type="ECO:0000256" key="1">
    <source>
        <dbReference type="ARBA" id="ARBA00034120"/>
    </source>
</evidence>
<evidence type="ECO:0000313" key="9">
    <source>
        <dbReference type="EMBL" id="NVI50371.1"/>
    </source>
</evidence>
<comment type="caution">
    <text evidence="9">The sequence shown here is derived from an EMBL/GenBank/DDBJ whole genome shotgun (WGS) entry which is preliminary data.</text>
</comment>
<evidence type="ECO:0000313" key="3">
    <source>
        <dbReference type="EMBL" id="NVI43487.1"/>
    </source>
</evidence>
<dbReference type="EMBL" id="JAAOLE020000002">
    <property type="protein sequence ID" value="NVI50250.1"/>
    <property type="molecule type" value="Genomic_DNA"/>
</dbReference>
<dbReference type="Pfam" id="PF08388">
    <property type="entry name" value="GIIM"/>
    <property type="match status" value="1"/>
</dbReference>
<dbReference type="PROSITE" id="PS50878">
    <property type="entry name" value="RT_POL"/>
    <property type="match status" value="1"/>
</dbReference>
<evidence type="ECO:0000313" key="5">
    <source>
        <dbReference type="EMBL" id="NVI50250.1"/>
    </source>
</evidence>
<dbReference type="Pfam" id="PF00078">
    <property type="entry name" value="RVT_1"/>
    <property type="match status" value="1"/>
</dbReference>
<comment type="similarity">
    <text evidence="1">Belongs to the bacterial reverse transcriptase family.</text>
</comment>
<protein>
    <submittedName>
        <fullName evidence="9">Group II intron reverse transcriptase/maturase</fullName>
        <ecNumber evidence="9">2.7.7.49</ecNumber>
    </submittedName>
</protein>
<keyword evidence="9" id="KW-0695">RNA-directed DNA polymerase</keyword>
<evidence type="ECO:0000259" key="2">
    <source>
        <dbReference type="PROSITE" id="PS50878"/>
    </source>
</evidence>
<gene>
    <name evidence="9" type="primary">ltrA</name>
    <name evidence="3" type="ORF">HAP48_010950</name>
    <name evidence="4" type="ORF">HAP48_035515</name>
    <name evidence="5" type="ORF">HAP48_046960</name>
    <name evidence="6" type="ORF">HAP48_046975</name>
    <name evidence="7" type="ORF">HAP48_047115</name>
    <name evidence="8" type="ORF">HAP48_047270</name>
    <name evidence="9" type="ORF">HAP48_047730</name>
    <name evidence="10" type="ORF">HAP48_049615</name>
</gene>
<organism evidence="9">
    <name type="scientific">Bradyrhizobium septentrionale</name>
    <dbReference type="NCBI Taxonomy" id="1404411"/>
    <lineage>
        <taxon>Bacteria</taxon>
        <taxon>Pseudomonadati</taxon>
        <taxon>Pseudomonadota</taxon>
        <taxon>Alphaproteobacteria</taxon>
        <taxon>Hyphomicrobiales</taxon>
        <taxon>Nitrobacteraceae</taxon>
        <taxon>Bradyrhizobium</taxon>
    </lineage>
</organism>
<evidence type="ECO:0000313" key="10">
    <source>
        <dbReference type="EMBL" id="NVI50674.1"/>
    </source>
</evidence>
<dbReference type="InterPro" id="IPR043502">
    <property type="entry name" value="DNA/RNA_pol_sf"/>
</dbReference>
<dbReference type="EMBL" id="JAAOLE020000002">
    <property type="protein sequence ID" value="NVI50674.1"/>
    <property type="molecule type" value="Genomic_DNA"/>
</dbReference>
<evidence type="ECO:0000313" key="6">
    <source>
        <dbReference type="EMBL" id="NVI50253.1"/>
    </source>
</evidence>
<sequence>MSEAKPYDISKHLVWQAWKQVKANQGAAGVDGVSVAAFEKDLKRNLYKVWNRMSSGTYFPPPVRLVEIPKSDGKSVRKLGIPAVGDRVAQTVAKMVIEKEVEPVFHPDSYGYRPGRSALDAVGKARERCWKFDWVIDLDIKSFFDTIPWDLMEKAVAHHVELGWVRLYVRRWLQATVERKDGTRDERTRGTPQGSVVSPVLSNLFMHYCFDAWMQRTFSHLRFERFADDAIVHCWSEEEAKAVLGAIRNRLAECGLELHPEKTRIVYCKDNNRSGGYEQITFDFLGYTFRPRKARDSKGEKFVSFAPAISRKAAKGIRQAIREWRVTSRSNQTLEDLAKLIDPVARGWLNYYGRFYRSECVNVLRHVNMVLTRWVMGKYKRFKRRKTAAISWLGRLAKRAPSLLYLWKVGIRPTAG</sequence>
<dbReference type="NCBIfam" id="TIGR04416">
    <property type="entry name" value="group_II_RT_mat"/>
    <property type="match status" value="1"/>
</dbReference>
<dbReference type="InterPro" id="IPR051083">
    <property type="entry name" value="GrpII_Intron_Splice-Mob/Def"/>
</dbReference>
<name>A0A973WAF5_9BRAD</name>
<dbReference type="EMBL" id="JAAOLE020000002">
    <property type="protein sequence ID" value="NVI50295.1"/>
    <property type="molecule type" value="Genomic_DNA"/>
</dbReference>
<dbReference type="EMBL" id="JAAOLE020000002">
    <property type="protein sequence ID" value="NVI50371.1"/>
    <property type="molecule type" value="Genomic_DNA"/>
</dbReference>
<dbReference type="EMBL" id="JAAOLE020000002">
    <property type="protein sequence ID" value="NVI50273.1"/>
    <property type="molecule type" value="Genomic_DNA"/>
</dbReference>
<dbReference type="EMBL" id="JAAOLE020000001">
    <property type="protein sequence ID" value="NVI43487.1"/>
    <property type="molecule type" value="Genomic_DNA"/>
</dbReference>
<dbReference type="PANTHER" id="PTHR34047:SF3">
    <property type="entry name" value="BLR2052 PROTEIN"/>
    <property type="match status" value="1"/>
</dbReference>
<reference evidence="9" key="1">
    <citation type="submission" date="2020-06" db="EMBL/GenBank/DDBJ databases">
        <title>Whole Genome Sequence of Bradyrhizobium sp. Strain 1S1.</title>
        <authorList>
            <person name="Bromfield E.S.P."/>
            <person name="Cloutier S."/>
        </authorList>
    </citation>
    <scope>NUCLEOTIDE SEQUENCE [LARGE SCALE GENOMIC DNA]</scope>
    <source>
        <strain evidence="9">1S1</strain>
    </source>
</reference>
<evidence type="ECO:0000313" key="8">
    <source>
        <dbReference type="EMBL" id="NVI50295.1"/>
    </source>
</evidence>
<dbReference type="EMBL" id="JAAOLE020000002">
    <property type="protein sequence ID" value="NVI50253.1"/>
    <property type="molecule type" value="Genomic_DNA"/>
</dbReference>
<dbReference type="CDD" id="cd01651">
    <property type="entry name" value="RT_G2_intron"/>
    <property type="match status" value="1"/>
</dbReference>
<proteinExistence type="inferred from homology"/>